<evidence type="ECO:0000313" key="2">
    <source>
        <dbReference type="WBParaSite" id="PSU_v2.g18170.t1"/>
    </source>
</evidence>
<proteinExistence type="predicted"/>
<dbReference type="WBParaSite" id="PSU_v2.g18170.t1">
    <property type="protein sequence ID" value="PSU_v2.g18170.t1"/>
    <property type="gene ID" value="PSU_v2.g18170"/>
</dbReference>
<accession>A0A914YHA1</accession>
<sequence length="89" mass="10417">MSKFINLSAGKELSIMTPFDHPVDTHVVDKYFQAIRFDLRGEGLNMMPRYYEPSTFECKKVDQTFLYGVFYNDKENPGQEALLYYGVFL</sequence>
<evidence type="ECO:0000313" key="1">
    <source>
        <dbReference type="Proteomes" id="UP000887577"/>
    </source>
</evidence>
<reference evidence="2" key="1">
    <citation type="submission" date="2022-11" db="UniProtKB">
        <authorList>
            <consortium name="WormBaseParasite"/>
        </authorList>
    </citation>
    <scope>IDENTIFICATION</scope>
</reference>
<dbReference type="Proteomes" id="UP000887577">
    <property type="component" value="Unplaced"/>
</dbReference>
<keyword evidence="1" id="KW-1185">Reference proteome</keyword>
<organism evidence="1 2">
    <name type="scientific">Panagrolaimus superbus</name>
    <dbReference type="NCBI Taxonomy" id="310955"/>
    <lineage>
        <taxon>Eukaryota</taxon>
        <taxon>Metazoa</taxon>
        <taxon>Ecdysozoa</taxon>
        <taxon>Nematoda</taxon>
        <taxon>Chromadorea</taxon>
        <taxon>Rhabditida</taxon>
        <taxon>Tylenchina</taxon>
        <taxon>Panagrolaimomorpha</taxon>
        <taxon>Panagrolaimoidea</taxon>
        <taxon>Panagrolaimidae</taxon>
        <taxon>Panagrolaimus</taxon>
    </lineage>
</organism>
<protein>
    <submittedName>
        <fullName evidence="2">Uncharacterized protein</fullName>
    </submittedName>
</protein>
<dbReference type="AlphaFoldDB" id="A0A914YHA1"/>
<name>A0A914YHA1_9BILA</name>